<dbReference type="SUPFAM" id="SSF51695">
    <property type="entry name" value="PLC-like phosphodiesterases"/>
    <property type="match status" value="1"/>
</dbReference>
<dbReference type="Gene3D" id="3.20.20.190">
    <property type="entry name" value="Phosphatidylinositol (PI) phosphodiesterase"/>
    <property type="match status" value="1"/>
</dbReference>
<dbReference type="GO" id="GO:0008081">
    <property type="term" value="F:phosphoric diester hydrolase activity"/>
    <property type="evidence" value="ECO:0007669"/>
    <property type="project" value="InterPro"/>
</dbReference>
<name>D8LDQ8_ECTSI</name>
<accession>D8LDQ8</accession>
<dbReference type="AlphaFoldDB" id="D8LDQ8"/>
<reference evidence="1 2" key="1">
    <citation type="journal article" date="2010" name="Nature">
        <title>The Ectocarpus genome and the independent evolution of multicellularity in brown algae.</title>
        <authorList>
            <person name="Cock J.M."/>
            <person name="Sterck L."/>
            <person name="Rouze P."/>
            <person name="Scornet D."/>
            <person name="Allen A.E."/>
            <person name="Amoutzias G."/>
            <person name="Anthouard V."/>
            <person name="Artiguenave F."/>
            <person name="Aury J.M."/>
            <person name="Badger J.H."/>
            <person name="Beszteri B."/>
            <person name="Billiau K."/>
            <person name="Bonnet E."/>
            <person name="Bothwell J.H."/>
            <person name="Bowler C."/>
            <person name="Boyen C."/>
            <person name="Brownlee C."/>
            <person name="Carrano C.J."/>
            <person name="Charrier B."/>
            <person name="Cho G.Y."/>
            <person name="Coelho S.M."/>
            <person name="Collen J."/>
            <person name="Corre E."/>
            <person name="Da Silva C."/>
            <person name="Delage L."/>
            <person name="Delaroque N."/>
            <person name="Dittami S.M."/>
            <person name="Doulbeau S."/>
            <person name="Elias M."/>
            <person name="Farnham G."/>
            <person name="Gachon C.M."/>
            <person name="Gschloessl B."/>
            <person name="Heesch S."/>
            <person name="Jabbari K."/>
            <person name="Jubin C."/>
            <person name="Kawai H."/>
            <person name="Kimura K."/>
            <person name="Kloareg B."/>
            <person name="Kupper F.C."/>
            <person name="Lang D."/>
            <person name="Le Bail A."/>
            <person name="Leblanc C."/>
            <person name="Lerouge P."/>
            <person name="Lohr M."/>
            <person name="Lopez P.J."/>
            <person name="Martens C."/>
            <person name="Maumus F."/>
            <person name="Michel G."/>
            <person name="Miranda-Saavedra D."/>
            <person name="Morales J."/>
            <person name="Moreau H."/>
            <person name="Motomura T."/>
            <person name="Nagasato C."/>
            <person name="Napoli C.A."/>
            <person name="Nelson D.R."/>
            <person name="Nyvall-Collen P."/>
            <person name="Peters A.F."/>
            <person name="Pommier C."/>
            <person name="Potin P."/>
            <person name="Poulain J."/>
            <person name="Quesneville H."/>
            <person name="Read B."/>
            <person name="Rensing S.A."/>
            <person name="Ritter A."/>
            <person name="Rousvoal S."/>
            <person name="Samanta M."/>
            <person name="Samson G."/>
            <person name="Schroeder D.C."/>
            <person name="Segurens B."/>
            <person name="Strittmatter M."/>
            <person name="Tonon T."/>
            <person name="Tregear J.W."/>
            <person name="Valentin K."/>
            <person name="von Dassow P."/>
            <person name="Yamagishi T."/>
            <person name="Van de Peer Y."/>
            <person name="Wincker P."/>
        </authorList>
    </citation>
    <scope>NUCLEOTIDE SEQUENCE [LARGE SCALE GENOMIC DNA]</scope>
    <source>
        <strain evidence="2">Ec32 / CCAP1310/4</strain>
    </source>
</reference>
<dbReference type="InParanoid" id="D8LDQ8"/>
<dbReference type="OrthoDB" id="2017497at2759"/>
<evidence type="ECO:0000313" key="1">
    <source>
        <dbReference type="EMBL" id="CBN78465.1"/>
    </source>
</evidence>
<dbReference type="Pfam" id="PF16670">
    <property type="entry name" value="PI-PLC-C1"/>
    <property type="match status" value="1"/>
</dbReference>
<sequence>MARSSPDNRWFVYHISVVDALSSCHCLLSCLEEIRAWSDLNPMHHVIFMDIEMKLTGDFLRICGDHTPDQDRVAFRSLQDTILEAFPPERLVTPSMVQGDYNSLFEAVNAGGSCVGGRCGSNGGSSGEGGAIPGVAGGWPLVDDTRGMILFVMDYQTVNLRCRDGVRKALPVGETVFFERIPKREVRDNVPYAAFTQTCQCGKIWEHVTTTWANRGLMIRQDPRESWVVPAADGLTPPSLGTGNETYLAETAAQLLVSDDVTRGVAKGVCRSRCSPMVPTEECVLEGFC</sequence>
<gene>
    <name evidence="1" type="ORF">Esi_0121_0068</name>
</gene>
<dbReference type="InterPro" id="IPR017946">
    <property type="entry name" value="PLC-like_Pdiesterase_TIM-brl"/>
</dbReference>
<dbReference type="GO" id="GO:0006629">
    <property type="term" value="P:lipid metabolic process"/>
    <property type="evidence" value="ECO:0007669"/>
    <property type="project" value="InterPro"/>
</dbReference>
<organism evidence="1 2">
    <name type="scientific">Ectocarpus siliculosus</name>
    <name type="common">Brown alga</name>
    <name type="synonym">Conferva siliculosa</name>
    <dbReference type="NCBI Taxonomy" id="2880"/>
    <lineage>
        <taxon>Eukaryota</taxon>
        <taxon>Sar</taxon>
        <taxon>Stramenopiles</taxon>
        <taxon>Ochrophyta</taxon>
        <taxon>PX clade</taxon>
        <taxon>Phaeophyceae</taxon>
        <taxon>Ectocarpales</taxon>
        <taxon>Ectocarpaceae</taxon>
        <taxon>Ectocarpus</taxon>
    </lineage>
</organism>
<protein>
    <submittedName>
        <fullName evidence="1">Uncharacterized protein</fullName>
    </submittedName>
</protein>
<dbReference type="InterPro" id="IPR032075">
    <property type="entry name" value="PI-PLC-C1"/>
</dbReference>
<dbReference type="Proteomes" id="UP000002630">
    <property type="component" value="Linkage Group LG33"/>
</dbReference>
<dbReference type="EMBL" id="FN647885">
    <property type="protein sequence ID" value="CBN78465.1"/>
    <property type="molecule type" value="Genomic_DNA"/>
</dbReference>
<keyword evidence="2" id="KW-1185">Reference proteome</keyword>
<evidence type="ECO:0000313" key="2">
    <source>
        <dbReference type="Proteomes" id="UP000002630"/>
    </source>
</evidence>
<proteinExistence type="predicted"/>
<dbReference type="EMBL" id="FN649758">
    <property type="protein sequence ID" value="CBN78465.1"/>
    <property type="molecule type" value="Genomic_DNA"/>
</dbReference>